<reference evidence="2 3" key="1">
    <citation type="submission" date="2015-07" db="EMBL/GenBank/DDBJ databases">
        <title>Genome analysis of myxobacterium Chondromyces crocatus Cm c5 reveals a high potential for natural compound synthesis and the genetic basis for the loss of fruiting body formation.</title>
        <authorList>
            <person name="Zaburannyi N."/>
            <person name="Bunk B."/>
            <person name="Maier J."/>
            <person name="Overmann J."/>
            <person name="Mueller R."/>
        </authorList>
    </citation>
    <scope>NUCLEOTIDE SEQUENCE [LARGE SCALE GENOMIC DNA]</scope>
    <source>
        <strain evidence="2 3">Cm c5</strain>
    </source>
</reference>
<feature type="transmembrane region" description="Helical" evidence="1">
    <location>
        <begin position="104"/>
        <end position="131"/>
    </location>
</feature>
<proteinExistence type="predicted"/>
<dbReference type="PANTHER" id="PTHR31303:SF1">
    <property type="entry name" value="CTP-DEPENDENT DIACYLGLYCEROL KINASE 1"/>
    <property type="match status" value="1"/>
</dbReference>
<keyword evidence="1" id="KW-1133">Transmembrane helix</keyword>
<feature type="transmembrane region" description="Helical" evidence="1">
    <location>
        <begin position="152"/>
        <end position="175"/>
    </location>
</feature>
<dbReference type="GO" id="GO:0004143">
    <property type="term" value="F:ATP-dependent diacylglycerol kinase activity"/>
    <property type="evidence" value="ECO:0007669"/>
    <property type="project" value="InterPro"/>
</dbReference>
<dbReference type="AlphaFoldDB" id="A0A0K1ES57"/>
<dbReference type="OrthoDB" id="5505355at2"/>
<keyword evidence="1" id="KW-0472">Membrane</keyword>
<accession>A0A0K1ES57</accession>
<keyword evidence="3" id="KW-1185">Reference proteome</keyword>
<evidence type="ECO:0000256" key="1">
    <source>
        <dbReference type="SAM" id="Phobius"/>
    </source>
</evidence>
<organism evidence="2 3">
    <name type="scientific">Chondromyces crocatus</name>
    <dbReference type="NCBI Taxonomy" id="52"/>
    <lineage>
        <taxon>Bacteria</taxon>
        <taxon>Pseudomonadati</taxon>
        <taxon>Myxococcota</taxon>
        <taxon>Polyangia</taxon>
        <taxon>Polyangiales</taxon>
        <taxon>Polyangiaceae</taxon>
        <taxon>Chondromyces</taxon>
    </lineage>
</organism>
<feature type="transmembrane region" description="Helical" evidence="1">
    <location>
        <begin position="181"/>
        <end position="200"/>
    </location>
</feature>
<evidence type="ECO:0008006" key="4">
    <source>
        <dbReference type="Google" id="ProtNLM"/>
    </source>
</evidence>
<dbReference type="KEGG" id="ccro:CMC5_079260"/>
<protein>
    <recommendedName>
        <fullName evidence="4">Phosphatidate cytidylyltransferase</fullName>
    </recommendedName>
</protein>
<dbReference type="Proteomes" id="UP000067626">
    <property type="component" value="Chromosome"/>
</dbReference>
<evidence type="ECO:0000313" key="3">
    <source>
        <dbReference type="Proteomes" id="UP000067626"/>
    </source>
</evidence>
<feature type="transmembrane region" description="Helical" evidence="1">
    <location>
        <begin position="207"/>
        <end position="226"/>
    </location>
</feature>
<dbReference type="PANTHER" id="PTHR31303">
    <property type="entry name" value="CTP-DEPENDENT DIACYLGLYCEROL KINASE 1"/>
    <property type="match status" value="1"/>
</dbReference>
<dbReference type="EMBL" id="CP012159">
    <property type="protein sequence ID" value="AKT43691.1"/>
    <property type="molecule type" value="Genomic_DNA"/>
</dbReference>
<keyword evidence="1" id="KW-0812">Transmembrane</keyword>
<dbReference type="STRING" id="52.CMC5_079260"/>
<feature type="transmembrane region" description="Helical" evidence="1">
    <location>
        <begin position="32"/>
        <end position="49"/>
    </location>
</feature>
<name>A0A0K1ES57_CHOCO</name>
<sequence length="227" mass="24033">MSSNSAYDLSALSDEVAPATPRPVRAENMTRSLFHVASGMVALAMLRLLPDRTWLVGVSGGLMTWAWTMEFLRRRSPAVNRALMRVFSQVAHPHERHQVNSSTWYLTALVGLALIAPLRAAELGVVVLAFADPAAGFIGRRFGRTRLRTGRSLEGTMGFVVAGALVAMATLAIFHPLPFPSMMLLAVAGAVAGAVAELVSTRLDDNFTIPVSVAAAVSAAGLALPAV</sequence>
<evidence type="ECO:0000313" key="2">
    <source>
        <dbReference type="EMBL" id="AKT43691.1"/>
    </source>
</evidence>
<gene>
    <name evidence="2" type="ORF">CMC5_079260</name>
</gene>
<dbReference type="RefSeq" id="WP_050435123.1">
    <property type="nucleotide sequence ID" value="NZ_CP012159.1"/>
</dbReference>
<dbReference type="InterPro" id="IPR037997">
    <property type="entry name" value="Dgk1-like"/>
</dbReference>